<keyword evidence="2" id="KW-1185">Reference proteome</keyword>
<name>A0ACB9QQG3_9MYRT</name>
<comment type="caution">
    <text evidence="1">The sequence shown here is derived from an EMBL/GenBank/DDBJ whole genome shotgun (WGS) entry which is preliminary data.</text>
</comment>
<proteinExistence type="predicted"/>
<accession>A0ACB9QQG3</accession>
<organism evidence="1 2">
    <name type="scientific">Melastoma candidum</name>
    <dbReference type="NCBI Taxonomy" id="119954"/>
    <lineage>
        <taxon>Eukaryota</taxon>
        <taxon>Viridiplantae</taxon>
        <taxon>Streptophyta</taxon>
        <taxon>Embryophyta</taxon>
        <taxon>Tracheophyta</taxon>
        <taxon>Spermatophyta</taxon>
        <taxon>Magnoliopsida</taxon>
        <taxon>eudicotyledons</taxon>
        <taxon>Gunneridae</taxon>
        <taxon>Pentapetalae</taxon>
        <taxon>rosids</taxon>
        <taxon>malvids</taxon>
        <taxon>Myrtales</taxon>
        <taxon>Melastomataceae</taxon>
        <taxon>Melastomatoideae</taxon>
        <taxon>Melastomateae</taxon>
        <taxon>Melastoma</taxon>
    </lineage>
</organism>
<evidence type="ECO:0000313" key="1">
    <source>
        <dbReference type="EMBL" id="KAI4368880.1"/>
    </source>
</evidence>
<reference evidence="2" key="1">
    <citation type="journal article" date="2023" name="Front. Plant Sci.">
        <title>Chromosomal-level genome assembly of Melastoma candidum provides insights into trichome evolution.</title>
        <authorList>
            <person name="Zhong Y."/>
            <person name="Wu W."/>
            <person name="Sun C."/>
            <person name="Zou P."/>
            <person name="Liu Y."/>
            <person name="Dai S."/>
            <person name="Zhou R."/>
        </authorList>
    </citation>
    <scope>NUCLEOTIDE SEQUENCE [LARGE SCALE GENOMIC DNA]</scope>
</reference>
<evidence type="ECO:0000313" key="2">
    <source>
        <dbReference type="Proteomes" id="UP001057402"/>
    </source>
</evidence>
<gene>
    <name evidence="1" type="ORF">MLD38_017388</name>
</gene>
<dbReference type="EMBL" id="CM042884">
    <property type="protein sequence ID" value="KAI4368880.1"/>
    <property type="molecule type" value="Genomic_DNA"/>
</dbReference>
<sequence length="158" mass="17779">MRRDSSLFYLEGGNRLLKDPLLADARSETTGTNVHSSSPRKMLNLRGDQRDPRLENCLIFRWMIPLGIPEAGLLQPDVLAVNCTSLSRTSEIFSKISVPINQQRRLIVQPPTCNFCNIFTGKFILFPTLLKLDSCICAKDTISLQHQQVITCSAVKLF</sequence>
<protein>
    <submittedName>
        <fullName evidence="1">Uncharacterized protein</fullName>
    </submittedName>
</protein>
<dbReference type="Proteomes" id="UP001057402">
    <property type="component" value="Chromosome 5"/>
</dbReference>